<reference evidence="1 2" key="1">
    <citation type="journal article" date="2019" name="Environ. Microbiol.">
        <title>Species interactions and distinct microbial communities in high Arctic permafrost affected cryosols are associated with the CH4 and CO2 gas fluxes.</title>
        <authorList>
            <person name="Altshuler I."/>
            <person name="Hamel J."/>
            <person name="Turney S."/>
            <person name="Magnuson E."/>
            <person name="Levesque R."/>
            <person name="Greer C."/>
            <person name="Whyte L.G."/>
        </authorList>
    </citation>
    <scope>NUCLEOTIDE SEQUENCE [LARGE SCALE GENOMIC DNA]</scope>
    <source>
        <strain evidence="1 2">E6.1</strain>
    </source>
</reference>
<dbReference type="Proteomes" id="UP000319931">
    <property type="component" value="Unassembled WGS sequence"/>
</dbReference>
<dbReference type="InterPro" id="IPR029058">
    <property type="entry name" value="AB_hydrolase_fold"/>
</dbReference>
<keyword evidence="2" id="KW-1185">Reference proteome</keyword>
<protein>
    <submittedName>
        <fullName evidence="1">Alpha/beta hydrolase</fullName>
    </submittedName>
</protein>
<dbReference type="GO" id="GO:0016787">
    <property type="term" value="F:hydrolase activity"/>
    <property type="evidence" value="ECO:0007669"/>
    <property type="project" value="UniProtKB-KW"/>
</dbReference>
<comment type="caution">
    <text evidence="1">The sequence shown here is derived from an EMBL/GenBank/DDBJ whole genome shotgun (WGS) entry which is preliminary data.</text>
</comment>
<dbReference type="EMBL" id="RCZC01000007">
    <property type="protein sequence ID" value="TPG49449.1"/>
    <property type="molecule type" value="Genomic_DNA"/>
</dbReference>
<dbReference type="AlphaFoldDB" id="A0A502FJ93"/>
<evidence type="ECO:0000313" key="2">
    <source>
        <dbReference type="Proteomes" id="UP000319931"/>
    </source>
</evidence>
<keyword evidence="1" id="KW-0378">Hydrolase</keyword>
<sequence length="292" mass="30287">MLGLLGSGLATFPAMRLSAKAPSSAPVVVALTTATGRISMVTHWKARRTRGTILFSHGAASAPSKYDPLILPWVAAGYDVWAPLHVDSKEHPDTKKFVGLASWRARIEDMRALSAHVGTGPRIAAGHSYGALTALTLGGAAAIVPEGLSGPMNDPRVSAVVAFSPPAPMAGLITAEGYATLAVPALIETGDKDLLAGKASADPQSWKGHLTAYDAAAPGGDRYALVLAGVNHFFGGLICWLDQPGPPQTAQLETAATLAGLFIEAYGTKSASARRALDARLRDAGPVILRRK</sequence>
<name>A0A502FJ93_9SPHN</name>
<organism evidence="1 2">
    <name type="scientific">Sphingomonas glacialis</name>
    <dbReference type="NCBI Taxonomy" id="658225"/>
    <lineage>
        <taxon>Bacteria</taxon>
        <taxon>Pseudomonadati</taxon>
        <taxon>Pseudomonadota</taxon>
        <taxon>Alphaproteobacteria</taxon>
        <taxon>Sphingomonadales</taxon>
        <taxon>Sphingomonadaceae</taxon>
        <taxon>Sphingomonas</taxon>
    </lineage>
</organism>
<dbReference type="Gene3D" id="3.40.50.1820">
    <property type="entry name" value="alpha/beta hydrolase"/>
    <property type="match status" value="1"/>
</dbReference>
<proteinExistence type="predicted"/>
<dbReference type="SUPFAM" id="SSF53474">
    <property type="entry name" value="alpha/beta-Hydrolases"/>
    <property type="match status" value="1"/>
</dbReference>
<accession>A0A502FJ93</accession>
<evidence type="ECO:0000313" key="1">
    <source>
        <dbReference type="EMBL" id="TPG49449.1"/>
    </source>
</evidence>
<gene>
    <name evidence="1" type="ORF">EAH76_19125</name>
</gene>